<dbReference type="InterPro" id="IPR034085">
    <property type="entry name" value="TOG"/>
</dbReference>
<protein>
    <submittedName>
        <fullName evidence="3">CLIP-associating protein 1-like protein</fullName>
    </submittedName>
</protein>
<dbReference type="STRING" id="1965070.A0A3S3PDA5"/>
<comment type="caution">
    <text evidence="3">The sequence shown here is derived from an EMBL/GenBank/DDBJ whole genome shotgun (WGS) entry which is preliminary data.</text>
</comment>
<feature type="compositionally biased region" description="Polar residues" evidence="1">
    <location>
        <begin position="1"/>
        <end position="12"/>
    </location>
</feature>
<dbReference type="OrthoDB" id="46159at2759"/>
<sequence length="1203" mass="134408">MSLAKTNGSKRATSAPPIKRNAFTTPKLTATSAAGAVNEEMFISCFEDVPRTQIFTSKDLELELNKIKDTLSDTNMHWEKRLESLKQLRALLIAGAADHDKFYPFIKLLELPFQQCVKDLRSQIVREACITIAYLSQRVGIKLDRFCEMLLPTLINLIQNSAKIMSTSGIVTIRFIIQYTHSARLIPIITYNLSSKSKEIRKACCEFLVQLLHTWPTHTLEKHIGILQEAIKKGINDADPEARAFSRKAFWGFASHFKEQADCLLNSLDNNKQRMLYDEQLTMSSSNSINSLQSVSSSHGIHSTKRIGSSVSTSNSVENLSRPLSSLSGMMRNRSGIPVYAVKTDNSKYPAIKCATCMISSRTLPSPLRSTSAIDVGAARRAKVRAAMNAAMTQPKVTVGSSLTRSASKKVDSSSTAAAITSPERVSRTKVRVSQSQPSSRSTSPSLRLSYHTMMQTDGRVNRGRRKSGIPLSTSRETSPNRLSYVAMERRLSSGSSRVSKMYSGTSEKNLASASPFLAERMLQQSREAEAAMADALGVETAATRRKYNFDDHSDESETSSVCSDRSFGSFGGRNVEDVSDIIRNLSSSHWSDRKEGLLGLQFFLRHSPHSLSAYELKRITDMFTKMLLDPHTKTFTLFLEILNELIQVYKQELNGWLYVLMTRLFLKMGTDTLGSVQSKILKTFELIRESFLCQDQFNVIIRFLSDQTQTPNVKVKVTVLQYLHHLCEIMDPNDLTNGSAHELQLSLMKIIAWTADPKSQDLRKQALEVILDLFNLNTSEFSGILNHLPKTYQDAAFQAIKMRRRYNSESNNSTIESNNLQTPSLLKASKNNSKCTEYDYDDTENLNPEEIYNSLRQTTAEIQKYNFNVDSDLYLTSSSNVNKISEKKASPTGSPKKTTVRDLKELSSASQDSGISQIDGSSSNHKLSPSPPTFSTNSSPSKNGRLSSIETFNETDSTLNCFTLVFDNLSGASKDVEFQKEILNEMIDLIRNADSDQWAKHFKEALRILLEKISKDESSVVRSFSLKVMCELLLKQTEFFGNYIELTILRLLDACRDPEKEVQRAAEICAGTAATVLPPEQCLRVLKSVITTGELPLNQHAIKMLNKLVEKRERDIVIKLLPEMMPALIQAYDNSESAVRKAAVLCMVAINNSVGDEMKPYLTSLNVSKMKLLKLYIDRDRSKSSASNSSCNSPISSSYVAS</sequence>
<feature type="domain" description="TOG" evidence="2">
    <location>
        <begin position="952"/>
        <end position="1187"/>
    </location>
</feature>
<evidence type="ECO:0000313" key="4">
    <source>
        <dbReference type="EMBL" id="RWS12966.1"/>
    </source>
</evidence>
<dbReference type="EMBL" id="NCKU01001147">
    <property type="protein sequence ID" value="RWS12966.1"/>
    <property type="molecule type" value="Genomic_DNA"/>
</dbReference>
<organism evidence="3 5">
    <name type="scientific">Dinothrombium tinctorium</name>
    <dbReference type="NCBI Taxonomy" id="1965070"/>
    <lineage>
        <taxon>Eukaryota</taxon>
        <taxon>Metazoa</taxon>
        <taxon>Ecdysozoa</taxon>
        <taxon>Arthropoda</taxon>
        <taxon>Chelicerata</taxon>
        <taxon>Arachnida</taxon>
        <taxon>Acari</taxon>
        <taxon>Acariformes</taxon>
        <taxon>Trombidiformes</taxon>
        <taxon>Prostigmata</taxon>
        <taxon>Anystina</taxon>
        <taxon>Parasitengona</taxon>
        <taxon>Trombidioidea</taxon>
        <taxon>Trombidiidae</taxon>
        <taxon>Dinothrombium</taxon>
    </lineage>
</organism>
<dbReference type="Pfam" id="PF12348">
    <property type="entry name" value="CLASP_N"/>
    <property type="match status" value="1"/>
</dbReference>
<dbReference type="GO" id="GO:0005881">
    <property type="term" value="C:cytoplasmic microtubule"/>
    <property type="evidence" value="ECO:0007669"/>
    <property type="project" value="TreeGrafter"/>
</dbReference>
<dbReference type="Pfam" id="PF21040">
    <property type="entry name" value="CEP104-like_TOG"/>
    <property type="match status" value="1"/>
</dbReference>
<dbReference type="Proteomes" id="UP000285301">
    <property type="component" value="Unassembled WGS sequence"/>
</dbReference>
<dbReference type="GO" id="GO:0090307">
    <property type="term" value="P:mitotic spindle assembly"/>
    <property type="evidence" value="ECO:0007669"/>
    <property type="project" value="TreeGrafter"/>
</dbReference>
<proteinExistence type="predicted"/>
<dbReference type="GO" id="GO:0005815">
    <property type="term" value="C:microtubule organizing center"/>
    <property type="evidence" value="ECO:0007669"/>
    <property type="project" value="TreeGrafter"/>
</dbReference>
<dbReference type="GO" id="GO:0005876">
    <property type="term" value="C:spindle microtubule"/>
    <property type="evidence" value="ECO:0007669"/>
    <property type="project" value="TreeGrafter"/>
</dbReference>
<evidence type="ECO:0000259" key="2">
    <source>
        <dbReference type="SMART" id="SM01349"/>
    </source>
</evidence>
<evidence type="ECO:0000313" key="5">
    <source>
        <dbReference type="Proteomes" id="UP000285301"/>
    </source>
</evidence>
<dbReference type="SUPFAM" id="SSF48371">
    <property type="entry name" value="ARM repeat"/>
    <property type="match status" value="2"/>
</dbReference>
<dbReference type="GO" id="GO:0008017">
    <property type="term" value="F:microtubule binding"/>
    <property type="evidence" value="ECO:0007669"/>
    <property type="project" value="TreeGrafter"/>
</dbReference>
<dbReference type="SMART" id="SM01349">
    <property type="entry name" value="TOG"/>
    <property type="match status" value="3"/>
</dbReference>
<evidence type="ECO:0000313" key="3">
    <source>
        <dbReference type="EMBL" id="RWS12914.1"/>
    </source>
</evidence>
<dbReference type="InterPro" id="IPR024395">
    <property type="entry name" value="CLASP_N_dom"/>
</dbReference>
<feature type="region of interest" description="Disordered" evidence="1">
    <location>
        <begin position="1184"/>
        <end position="1203"/>
    </location>
</feature>
<dbReference type="AlphaFoldDB" id="A0A3S3PDA5"/>
<dbReference type="GO" id="GO:0040001">
    <property type="term" value="P:establishment of mitotic spindle localization"/>
    <property type="evidence" value="ECO:0007669"/>
    <property type="project" value="TreeGrafter"/>
</dbReference>
<dbReference type="GO" id="GO:0000776">
    <property type="term" value="C:kinetochore"/>
    <property type="evidence" value="ECO:0007669"/>
    <property type="project" value="TreeGrafter"/>
</dbReference>
<feature type="domain" description="TOG" evidence="2">
    <location>
        <begin position="570"/>
        <end position="810"/>
    </location>
</feature>
<dbReference type="EMBL" id="NCKU01001160">
    <property type="protein sequence ID" value="RWS12914.1"/>
    <property type="molecule type" value="Genomic_DNA"/>
</dbReference>
<feature type="domain" description="TOG" evidence="2">
    <location>
        <begin position="59"/>
        <end position="289"/>
    </location>
</feature>
<dbReference type="InterPro" id="IPR016024">
    <property type="entry name" value="ARM-type_fold"/>
</dbReference>
<dbReference type="GO" id="GO:0045180">
    <property type="term" value="C:basal cortex"/>
    <property type="evidence" value="ECO:0007669"/>
    <property type="project" value="TreeGrafter"/>
</dbReference>
<reference evidence="3" key="2">
    <citation type="submission" date="2018-11" db="EMBL/GenBank/DDBJ databases">
        <title>Trombidioid mite genomics.</title>
        <authorList>
            <person name="Dong X."/>
        </authorList>
    </citation>
    <scope>NUCLEOTIDE SEQUENCE</scope>
    <source>
        <strain evidence="3">UoL-WK</strain>
    </source>
</reference>
<feature type="region of interest" description="Disordered" evidence="1">
    <location>
        <begin position="399"/>
        <end position="446"/>
    </location>
</feature>
<dbReference type="InterPro" id="IPR011989">
    <property type="entry name" value="ARM-like"/>
</dbReference>
<evidence type="ECO:0000256" key="1">
    <source>
        <dbReference type="SAM" id="MobiDB-lite"/>
    </source>
</evidence>
<name>A0A3S3PDA5_9ACAR</name>
<accession>A0A3S3PDA5</accession>
<feature type="region of interest" description="Disordered" evidence="1">
    <location>
        <begin position="886"/>
        <end position="948"/>
    </location>
</feature>
<dbReference type="PANTHER" id="PTHR21567:SF9">
    <property type="entry name" value="CLIP-ASSOCIATING PROTEIN"/>
    <property type="match status" value="1"/>
</dbReference>
<dbReference type="GO" id="GO:0072686">
    <property type="term" value="C:mitotic spindle"/>
    <property type="evidence" value="ECO:0007669"/>
    <property type="project" value="TreeGrafter"/>
</dbReference>
<dbReference type="Gene3D" id="1.25.10.10">
    <property type="entry name" value="Leucine-rich Repeat Variant"/>
    <property type="match status" value="3"/>
</dbReference>
<feature type="compositionally biased region" description="Low complexity" evidence="1">
    <location>
        <begin position="434"/>
        <end position="446"/>
    </location>
</feature>
<feature type="compositionally biased region" description="Low complexity" evidence="1">
    <location>
        <begin position="1185"/>
        <end position="1203"/>
    </location>
</feature>
<reference evidence="3 5" key="1">
    <citation type="journal article" date="2018" name="Gigascience">
        <title>Genomes of trombidid mites reveal novel predicted allergens and laterally-transferred genes associated with secondary metabolism.</title>
        <authorList>
            <person name="Dong X."/>
            <person name="Chaisiri K."/>
            <person name="Xia D."/>
            <person name="Armstrong S.D."/>
            <person name="Fang Y."/>
            <person name="Donnelly M.J."/>
            <person name="Kadowaki T."/>
            <person name="McGarry J.W."/>
            <person name="Darby A.C."/>
            <person name="Makepeace B.L."/>
        </authorList>
    </citation>
    <scope>NUCLEOTIDE SEQUENCE [LARGE SCALE GENOMIC DNA]</scope>
    <source>
        <strain evidence="3">UoL-WK</strain>
    </source>
</reference>
<feature type="region of interest" description="Disordered" evidence="1">
    <location>
        <begin position="1"/>
        <end position="21"/>
    </location>
</feature>
<keyword evidence="5" id="KW-1185">Reference proteome</keyword>
<dbReference type="PANTHER" id="PTHR21567">
    <property type="entry name" value="CLASP"/>
    <property type="match status" value="1"/>
</dbReference>
<gene>
    <name evidence="4" type="ORF">B4U79_01155</name>
    <name evidence="3" type="ORF">B4U79_01749</name>
</gene>
<feature type="compositionally biased region" description="Low complexity" evidence="1">
    <location>
        <begin position="911"/>
        <end position="924"/>
    </location>
</feature>